<sequence>MTFAVIQTALTLKVLFKLALRQARGLVCSVLKLLGLDWPAPYFSTVSRWQATLAVNIPV</sequence>
<feature type="domain" description="Transposase DDE" evidence="1">
    <location>
        <begin position="4"/>
        <end position="59"/>
    </location>
</feature>
<comment type="caution">
    <text evidence="2">The sequence shown here is derived from an EMBL/GenBank/DDBJ whole genome shotgun (WGS) entry which is preliminary data.</text>
</comment>
<gene>
    <name evidence="2" type="ORF">QU481_17605</name>
</gene>
<organism evidence="2 3">
    <name type="scientific">Crenobacter oryzisoli</name>
    <dbReference type="NCBI Taxonomy" id="3056844"/>
    <lineage>
        <taxon>Bacteria</taxon>
        <taxon>Pseudomonadati</taxon>
        <taxon>Pseudomonadota</taxon>
        <taxon>Betaproteobacteria</taxon>
        <taxon>Neisseriales</taxon>
        <taxon>Neisseriaceae</taxon>
        <taxon>Crenobacter</taxon>
    </lineage>
</organism>
<evidence type="ECO:0000313" key="2">
    <source>
        <dbReference type="EMBL" id="MDN0076677.1"/>
    </source>
</evidence>
<accession>A0ABT7XSA7</accession>
<keyword evidence="3" id="KW-1185">Reference proteome</keyword>
<protein>
    <submittedName>
        <fullName evidence="2">Transposase</fullName>
    </submittedName>
</protein>
<name>A0ABT7XSA7_9NEIS</name>
<reference evidence="2" key="1">
    <citation type="submission" date="2023-06" db="EMBL/GenBank/DDBJ databases">
        <authorList>
            <person name="Zhang S."/>
        </authorList>
    </citation>
    <scope>NUCLEOTIDE SEQUENCE</scope>
    <source>
        <strain evidence="2">SG2303</strain>
    </source>
</reference>
<dbReference type="Proteomes" id="UP001168540">
    <property type="component" value="Unassembled WGS sequence"/>
</dbReference>
<evidence type="ECO:0000259" key="1">
    <source>
        <dbReference type="Pfam" id="PF13737"/>
    </source>
</evidence>
<evidence type="ECO:0000313" key="3">
    <source>
        <dbReference type="Proteomes" id="UP001168540"/>
    </source>
</evidence>
<dbReference type="InterPro" id="IPR025668">
    <property type="entry name" value="Tnp_DDE_dom"/>
</dbReference>
<proteinExistence type="predicted"/>
<dbReference type="Pfam" id="PF13737">
    <property type="entry name" value="DDE_Tnp_1_5"/>
    <property type="match status" value="1"/>
</dbReference>
<dbReference type="EMBL" id="JAUEDK010000039">
    <property type="protein sequence ID" value="MDN0076677.1"/>
    <property type="molecule type" value="Genomic_DNA"/>
</dbReference>